<dbReference type="RefSeq" id="WP_052653888.1">
    <property type="nucleotide sequence ID" value="NZ_CCXS01000001.1"/>
</dbReference>
<dbReference type="Pfam" id="PF02108">
    <property type="entry name" value="FliH"/>
    <property type="match status" value="1"/>
</dbReference>
<keyword evidence="9" id="KW-0282">Flagellum</keyword>
<dbReference type="InterPro" id="IPR051472">
    <property type="entry name" value="T3SS_Stator/FliH"/>
</dbReference>
<evidence type="ECO:0000256" key="2">
    <source>
        <dbReference type="ARBA" id="ARBA00006602"/>
    </source>
</evidence>
<dbReference type="GO" id="GO:0005829">
    <property type="term" value="C:cytosol"/>
    <property type="evidence" value="ECO:0007669"/>
    <property type="project" value="TreeGrafter"/>
</dbReference>
<dbReference type="STRING" id="1499687.BN1080_03358"/>
<comment type="function">
    <text evidence="1">Needed for flagellar regrowth and assembly.</text>
</comment>
<keyword evidence="6" id="KW-1006">Bacterial flagellum protein export</keyword>
<keyword evidence="9" id="KW-0969">Cilium</keyword>
<keyword evidence="5" id="KW-0653">Protein transport</keyword>
<feature type="domain" description="Flagellar assembly protein FliH/Type III secretion system HrpE" evidence="8">
    <location>
        <begin position="121"/>
        <end position="245"/>
    </location>
</feature>
<dbReference type="PANTHER" id="PTHR34982:SF1">
    <property type="entry name" value="FLAGELLAR ASSEMBLY PROTEIN FLIH"/>
    <property type="match status" value="1"/>
</dbReference>
<protein>
    <submittedName>
        <fullName evidence="9">Flagellar assembly protein H</fullName>
    </submittedName>
</protein>
<reference evidence="9 10" key="1">
    <citation type="submission" date="2014-09" db="EMBL/GenBank/DDBJ databases">
        <authorList>
            <person name="Urmite Genomes Urmite Genomes"/>
        </authorList>
    </citation>
    <scope>NUCLEOTIDE SEQUENCE [LARGE SCALE GENOMIC DNA]</scope>
    <source>
        <strain evidence="9 10">ES2</strain>
    </source>
</reference>
<dbReference type="PANTHER" id="PTHR34982">
    <property type="entry name" value="YOP PROTEINS TRANSLOCATION PROTEIN L"/>
    <property type="match status" value="1"/>
</dbReference>
<evidence type="ECO:0000256" key="1">
    <source>
        <dbReference type="ARBA" id="ARBA00003041"/>
    </source>
</evidence>
<keyword evidence="4" id="KW-1005">Bacterial flagellum biogenesis</keyword>
<dbReference type="InterPro" id="IPR018035">
    <property type="entry name" value="Flagellar_FliH/T3SS_HrpE"/>
</dbReference>
<keyword evidence="3" id="KW-0813">Transport</keyword>
<evidence type="ECO:0000256" key="7">
    <source>
        <dbReference type="SAM" id="Coils"/>
    </source>
</evidence>
<evidence type="ECO:0000313" key="9">
    <source>
        <dbReference type="EMBL" id="CEG24336.1"/>
    </source>
</evidence>
<gene>
    <name evidence="9" type="ORF">BN1080_03358</name>
</gene>
<name>A0A098ESN1_9BACL</name>
<evidence type="ECO:0000256" key="4">
    <source>
        <dbReference type="ARBA" id="ARBA00022795"/>
    </source>
</evidence>
<accession>A0A098ESN1</accession>
<feature type="coiled-coil region" evidence="7">
    <location>
        <begin position="38"/>
        <end position="68"/>
    </location>
</feature>
<dbReference type="AlphaFoldDB" id="A0A098ESN1"/>
<dbReference type="EMBL" id="CCXS01000001">
    <property type="protein sequence ID" value="CEG24336.1"/>
    <property type="molecule type" value="Genomic_DNA"/>
</dbReference>
<organism evidence="9 10">
    <name type="scientific">Planococcus massiliensis</name>
    <dbReference type="NCBI Taxonomy" id="1499687"/>
    <lineage>
        <taxon>Bacteria</taxon>
        <taxon>Bacillati</taxon>
        <taxon>Bacillota</taxon>
        <taxon>Bacilli</taxon>
        <taxon>Bacillales</taxon>
        <taxon>Caryophanaceae</taxon>
        <taxon>Planococcus</taxon>
    </lineage>
</organism>
<dbReference type="GO" id="GO:0015031">
    <property type="term" value="P:protein transport"/>
    <property type="evidence" value="ECO:0007669"/>
    <property type="project" value="UniProtKB-KW"/>
</dbReference>
<dbReference type="OrthoDB" id="19020at2"/>
<keyword evidence="9" id="KW-0966">Cell projection</keyword>
<proteinExistence type="inferred from homology"/>
<comment type="similarity">
    <text evidence="2">Belongs to the FliH family.</text>
</comment>
<evidence type="ECO:0000256" key="6">
    <source>
        <dbReference type="ARBA" id="ARBA00023225"/>
    </source>
</evidence>
<sequence>MSNIIRSYPSSKLEKKIIQTKKIENKAFQIEVPELDPVQQKQNLLQEIESLKVQQENLRNQLHLDQEQAQLEMANWRDSQREQAEIEAKQLAEQAAEQGFQSGFDAGMAQAEEEYREKRLYMQELIEQAYEEKAKIVKQAEPFLLSMSVRIAEKILKKELKQHDDQLVNIVQLALKHLEESEDVVMQVALEDYPVLLPFFDELKTYIRGDSELKLIPVANLSKGGCMIHTASGSYDVTVSGQLEEIKRQLLAYSEEQTNHEPTHR</sequence>
<evidence type="ECO:0000256" key="3">
    <source>
        <dbReference type="ARBA" id="ARBA00022448"/>
    </source>
</evidence>
<evidence type="ECO:0000259" key="8">
    <source>
        <dbReference type="Pfam" id="PF02108"/>
    </source>
</evidence>
<keyword evidence="10" id="KW-1185">Reference proteome</keyword>
<dbReference type="GO" id="GO:0044781">
    <property type="term" value="P:bacterial-type flagellum organization"/>
    <property type="evidence" value="ECO:0007669"/>
    <property type="project" value="UniProtKB-KW"/>
</dbReference>
<evidence type="ECO:0000256" key="5">
    <source>
        <dbReference type="ARBA" id="ARBA00022927"/>
    </source>
</evidence>
<dbReference type="Proteomes" id="UP000043699">
    <property type="component" value="Unassembled WGS sequence"/>
</dbReference>
<keyword evidence="7" id="KW-0175">Coiled coil</keyword>
<evidence type="ECO:0000313" key="10">
    <source>
        <dbReference type="Proteomes" id="UP000043699"/>
    </source>
</evidence>